<dbReference type="Pfam" id="PF04851">
    <property type="entry name" value="ResIII"/>
    <property type="match status" value="1"/>
</dbReference>
<comment type="caution">
    <text evidence="5">The sequence shown here is derived from an EMBL/GenBank/DDBJ whole genome shotgun (WGS) entry which is preliminary data.</text>
</comment>
<evidence type="ECO:0000259" key="4">
    <source>
        <dbReference type="PROSITE" id="PS51192"/>
    </source>
</evidence>
<dbReference type="AlphaFoldDB" id="A0A554LKY7"/>
<dbReference type="GO" id="GO:0005524">
    <property type="term" value="F:ATP binding"/>
    <property type="evidence" value="ECO:0007669"/>
    <property type="project" value="UniProtKB-KW"/>
</dbReference>
<evidence type="ECO:0000313" key="5">
    <source>
        <dbReference type="EMBL" id="TSC93532.1"/>
    </source>
</evidence>
<accession>A0A554LKY7</accession>
<dbReference type="InterPro" id="IPR004807">
    <property type="entry name" value="UvrB"/>
</dbReference>
<dbReference type="InterPro" id="IPR006935">
    <property type="entry name" value="Helicase/UvrB_N"/>
</dbReference>
<dbReference type="SMART" id="SM00487">
    <property type="entry name" value="DEXDc"/>
    <property type="match status" value="1"/>
</dbReference>
<dbReference type="Gene3D" id="6.10.140.240">
    <property type="match status" value="1"/>
</dbReference>
<sequence length="409" mass="46744">MSKFNLKSNFKPTGDQPKAILKLTENLKKGVKHQTLLGVTGSGKTFTIANVINNIQKPTLVIAHNKTLAAQLADEFQQFFPENSVNYFVSYYDYYQPEAYIPSSDTYIEKDSSINDEIDRLRHAATQALLRRKDVIIVASVSCIYGIGSPKNYQSQVLTFETGKKYGRKEILEKLTALQYERNDFDLRRGNFRVKGETIEIFPAYTDFSFKIVFFADEVESISAVDSISGKSKDKLKELEIFPAKHFVTSDIDIESLVLEIKNDLKKQINFFKKSGKLIEAQRIEERVNFDIEMLQETGYCNGIENYSRYFDQRKAGDPPSTLIDFFPVSPIASRGRPENFLLIVDESHITIPQIRGMYAGDKSRKETLVNFGFRLPSAIDNRPLKFPEFYQKINQVIFSSATPQSRKS</sequence>
<dbReference type="CDD" id="cd17916">
    <property type="entry name" value="DEXHc_UvrB"/>
    <property type="match status" value="1"/>
</dbReference>
<dbReference type="GO" id="GO:0016887">
    <property type="term" value="F:ATP hydrolysis activity"/>
    <property type="evidence" value="ECO:0007669"/>
    <property type="project" value="InterPro"/>
</dbReference>
<dbReference type="PROSITE" id="PS51192">
    <property type="entry name" value="HELICASE_ATP_BIND_1"/>
    <property type="match status" value="1"/>
</dbReference>
<dbReference type="InterPro" id="IPR014001">
    <property type="entry name" value="Helicase_ATP-bd"/>
</dbReference>
<evidence type="ECO:0000256" key="1">
    <source>
        <dbReference type="ARBA" id="ARBA00022490"/>
    </source>
</evidence>
<dbReference type="InterPro" id="IPR027417">
    <property type="entry name" value="P-loop_NTPase"/>
</dbReference>
<dbReference type="SUPFAM" id="SSF52540">
    <property type="entry name" value="P-loop containing nucleoside triphosphate hydrolases"/>
    <property type="match status" value="1"/>
</dbReference>
<dbReference type="Pfam" id="PF17757">
    <property type="entry name" value="UvrB_inter"/>
    <property type="match status" value="1"/>
</dbReference>
<organism evidence="5 6">
    <name type="scientific">Candidatus Berkelbacteria bacterium Athens1014_28</name>
    <dbReference type="NCBI Taxonomy" id="2017145"/>
    <lineage>
        <taxon>Bacteria</taxon>
        <taxon>Candidatus Berkelbacteria</taxon>
    </lineage>
</organism>
<dbReference type="GO" id="GO:0006289">
    <property type="term" value="P:nucleotide-excision repair"/>
    <property type="evidence" value="ECO:0007669"/>
    <property type="project" value="InterPro"/>
</dbReference>
<keyword evidence="3" id="KW-0067">ATP-binding</keyword>
<dbReference type="PANTHER" id="PTHR24029:SF0">
    <property type="entry name" value="UVRABC SYSTEM PROTEIN B"/>
    <property type="match status" value="1"/>
</dbReference>
<dbReference type="Proteomes" id="UP000316495">
    <property type="component" value="Unassembled WGS sequence"/>
</dbReference>
<keyword evidence="1" id="KW-0963">Cytoplasm</keyword>
<feature type="domain" description="Helicase ATP-binding" evidence="4">
    <location>
        <begin position="25"/>
        <end position="181"/>
    </location>
</feature>
<dbReference type="PANTHER" id="PTHR24029">
    <property type="entry name" value="UVRABC SYSTEM PROTEIN B"/>
    <property type="match status" value="1"/>
</dbReference>
<evidence type="ECO:0000256" key="3">
    <source>
        <dbReference type="ARBA" id="ARBA00022840"/>
    </source>
</evidence>
<protein>
    <submittedName>
        <fullName evidence="5">Excinuclease ABC subunit B</fullName>
    </submittedName>
</protein>
<proteinExistence type="predicted"/>
<dbReference type="Gene3D" id="3.40.50.300">
    <property type="entry name" value="P-loop containing nucleotide triphosphate hydrolases"/>
    <property type="match status" value="2"/>
</dbReference>
<name>A0A554LKY7_9BACT</name>
<evidence type="ECO:0000256" key="2">
    <source>
        <dbReference type="ARBA" id="ARBA00022741"/>
    </source>
</evidence>
<dbReference type="GO" id="GO:0003677">
    <property type="term" value="F:DNA binding"/>
    <property type="evidence" value="ECO:0007669"/>
    <property type="project" value="InterPro"/>
</dbReference>
<dbReference type="GO" id="GO:0009380">
    <property type="term" value="C:excinuclease repair complex"/>
    <property type="evidence" value="ECO:0007669"/>
    <property type="project" value="InterPro"/>
</dbReference>
<dbReference type="InterPro" id="IPR041471">
    <property type="entry name" value="UvrB_inter"/>
</dbReference>
<dbReference type="EMBL" id="VMGN01000043">
    <property type="protein sequence ID" value="TSC93532.1"/>
    <property type="molecule type" value="Genomic_DNA"/>
</dbReference>
<gene>
    <name evidence="5" type="ORF">Athens101428_665</name>
</gene>
<evidence type="ECO:0000313" key="6">
    <source>
        <dbReference type="Proteomes" id="UP000316495"/>
    </source>
</evidence>
<keyword evidence="2" id="KW-0547">Nucleotide-binding</keyword>
<reference evidence="5 6" key="1">
    <citation type="submission" date="2017-07" db="EMBL/GenBank/DDBJ databases">
        <title>Mechanisms for carbon and nitrogen cycling indicate functional differentiation within the Candidate Phyla Radiation.</title>
        <authorList>
            <person name="Danczak R.E."/>
            <person name="Johnston M.D."/>
            <person name="Kenah C."/>
            <person name="Slattery M."/>
            <person name="Wrighton K.C."/>
            <person name="Wilkins M.J."/>
        </authorList>
    </citation>
    <scope>NUCLEOTIDE SEQUENCE [LARGE SCALE GENOMIC DNA]</scope>
    <source>
        <strain evidence="5">Athens1014_28</strain>
    </source>
</reference>